<dbReference type="InterPro" id="IPR004960">
    <property type="entry name" value="LipA_acyltrans"/>
</dbReference>
<evidence type="ECO:0000256" key="6">
    <source>
        <dbReference type="ARBA" id="ARBA00023315"/>
    </source>
</evidence>
<keyword evidence="3" id="KW-0997">Cell inner membrane</keyword>
<dbReference type="PANTHER" id="PTHR30606">
    <property type="entry name" value="LIPID A BIOSYNTHESIS LAUROYL ACYLTRANSFERASE"/>
    <property type="match status" value="1"/>
</dbReference>
<keyword evidence="2" id="KW-1003">Cell membrane</keyword>
<comment type="subcellular location">
    <subcellularLocation>
        <location evidence="1">Cell inner membrane</location>
    </subcellularLocation>
</comment>
<keyword evidence="5" id="KW-0472">Membrane</keyword>
<dbReference type="CDD" id="cd07984">
    <property type="entry name" value="LPLAT_LABLAT-like"/>
    <property type="match status" value="1"/>
</dbReference>
<protein>
    <submittedName>
        <fullName evidence="7">Lipid A biosynthesis acyltransferase</fullName>
    </submittedName>
</protein>
<evidence type="ECO:0000256" key="4">
    <source>
        <dbReference type="ARBA" id="ARBA00022679"/>
    </source>
</evidence>
<gene>
    <name evidence="7" type="ORF">AFERRI_100200</name>
</gene>
<dbReference type="GO" id="GO:0016746">
    <property type="term" value="F:acyltransferase activity"/>
    <property type="evidence" value="ECO:0007669"/>
    <property type="project" value="UniProtKB-KW"/>
</dbReference>
<proteinExistence type="predicted"/>
<keyword evidence="6 7" id="KW-0012">Acyltransferase</keyword>
<dbReference type="AlphaFoldDB" id="A0A060UJT1"/>
<organism evidence="7">
    <name type="scientific">Acidithiobacillus ferrivorans</name>
    <dbReference type="NCBI Taxonomy" id="160808"/>
    <lineage>
        <taxon>Bacteria</taxon>
        <taxon>Pseudomonadati</taxon>
        <taxon>Pseudomonadota</taxon>
        <taxon>Acidithiobacillia</taxon>
        <taxon>Acidithiobacillales</taxon>
        <taxon>Acidithiobacillaceae</taxon>
        <taxon>Acidithiobacillus</taxon>
    </lineage>
</organism>
<dbReference type="GO" id="GO:0005886">
    <property type="term" value="C:plasma membrane"/>
    <property type="evidence" value="ECO:0007669"/>
    <property type="project" value="UniProtKB-SubCell"/>
</dbReference>
<reference evidence="7" key="2">
    <citation type="submission" date="2014-07" db="EMBL/GenBank/DDBJ databases">
        <title>Initial genome analysis of the psychrotolerant acidophile Acidithiobacillus ferrivorans CF27: insights into iron and sulfur oxidation pathways and into biofilm formation.</title>
        <authorList>
            <person name="Talla E."/>
            <person name="Hedrich S."/>
            <person name="Mangenot S."/>
            <person name="Ji B."/>
            <person name="Johnson D.B."/>
            <person name="Barbe V."/>
            <person name="Bonnefoy V."/>
        </authorList>
    </citation>
    <scope>NUCLEOTIDE SEQUENCE [LARGE SCALE GENOMIC DNA]</scope>
    <source>
        <strain evidence="7">CF27</strain>
    </source>
</reference>
<dbReference type="EMBL" id="CCCS020000002">
    <property type="protein sequence ID" value="CDQ08765.1"/>
    <property type="molecule type" value="Genomic_DNA"/>
</dbReference>
<keyword evidence="4 7" id="KW-0808">Transferase</keyword>
<dbReference type="PANTHER" id="PTHR30606:SF10">
    <property type="entry name" value="PHOSPHATIDYLINOSITOL MANNOSIDE ACYLTRANSFERASE"/>
    <property type="match status" value="1"/>
</dbReference>
<name>A0A060UJT1_9PROT</name>
<sequence>MRAMGIRTPRPILQYLPQNGGGQGKVAEVPGNLRQKAVASLAAGILRGAGYLPRGWRAALGTMLGDLVRLSMIRARKVVDANLAIAFPMMGLAQRHTLRRAHFRALGQAALELGPLWYWPLPRALGLIREVRGDDLVDTALAKGHGVIFFTAHLGAWEAAVLYIGQRWPVTVLYMETGNPAVNVQMVAGRGRSGAQLVPKKGGVRPLLHALQQGKVVGILPDQNVDPREGDYAPFFGRPACTTPVLGRLAARRGSPVFGLFAYRLPSAEGFRIEIVPMPESFPSGNAEADATAMNVALETAIRKAPEQYWWVHRRFKDQPEGWDYPY</sequence>
<accession>A0A060UJT1</accession>
<evidence type="ECO:0000256" key="2">
    <source>
        <dbReference type="ARBA" id="ARBA00022475"/>
    </source>
</evidence>
<evidence type="ECO:0000256" key="3">
    <source>
        <dbReference type="ARBA" id="ARBA00022519"/>
    </source>
</evidence>
<evidence type="ECO:0000313" key="7">
    <source>
        <dbReference type="EMBL" id="CDQ08765.1"/>
    </source>
</evidence>
<dbReference type="PIRSF" id="PIRSF026649">
    <property type="entry name" value="MsbB"/>
    <property type="match status" value="1"/>
</dbReference>
<reference evidence="7" key="1">
    <citation type="submission" date="2014-03" db="EMBL/GenBank/DDBJ databases">
        <authorList>
            <person name="Genoscope - CEA"/>
        </authorList>
    </citation>
    <scope>NUCLEOTIDE SEQUENCE [LARGE SCALE GENOMIC DNA]</scope>
    <source>
        <strain evidence="7">CF27</strain>
    </source>
</reference>
<dbReference type="Pfam" id="PF03279">
    <property type="entry name" value="Lip_A_acyltrans"/>
    <property type="match status" value="1"/>
</dbReference>
<evidence type="ECO:0000256" key="5">
    <source>
        <dbReference type="ARBA" id="ARBA00023136"/>
    </source>
</evidence>
<evidence type="ECO:0000256" key="1">
    <source>
        <dbReference type="ARBA" id="ARBA00004533"/>
    </source>
</evidence>
<comment type="caution">
    <text evidence="7">The sequence shown here is derived from an EMBL/GenBank/DDBJ whole genome shotgun (WGS) entry which is preliminary data.</text>
</comment>
<dbReference type="GO" id="GO:0009247">
    <property type="term" value="P:glycolipid biosynthetic process"/>
    <property type="evidence" value="ECO:0007669"/>
    <property type="project" value="UniProtKB-ARBA"/>
</dbReference>